<protein>
    <recommendedName>
        <fullName evidence="4">Copper chaperone PCu(A)C</fullName>
    </recommendedName>
</protein>
<name>A0A810NA40_9ACTN</name>
<evidence type="ECO:0000313" key="2">
    <source>
        <dbReference type="EMBL" id="BCJ68688.1"/>
    </source>
</evidence>
<organism evidence="2 3">
    <name type="scientific">Polymorphospora rubra</name>
    <dbReference type="NCBI Taxonomy" id="338584"/>
    <lineage>
        <taxon>Bacteria</taxon>
        <taxon>Bacillati</taxon>
        <taxon>Actinomycetota</taxon>
        <taxon>Actinomycetes</taxon>
        <taxon>Micromonosporales</taxon>
        <taxon>Micromonosporaceae</taxon>
        <taxon>Polymorphospora</taxon>
    </lineage>
</organism>
<dbReference type="Proteomes" id="UP000680866">
    <property type="component" value="Chromosome"/>
</dbReference>
<dbReference type="RefSeq" id="WP_212817880.1">
    <property type="nucleotide sequence ID" value="NZ_AP023359.1"/>
</dbReference>
<dbReference type="AlphaFoldDB" id="A0A810NA40"/>
<evidence type="ECO:0008006" key="4">
    <source>
        <dbReference type="Google" id="ProtNLM"/>
    </source>
</evidence>
<evidence type="ECO:0000313" key="3">
    <source>
        <dbReference type="Proteomes" id="UP000680866"/>
    </source>
</evidence>
<sequence length="191" mass="18992">MARIPVLARRPAWAARLGAGIAVLALLALTGCGADDAAAGDPDAPATPGTAAALTVRDPWVKVADSGMTAAFGTLVNGSDAPVTVVGATTPVSPMELHEMAMQDGAMVMRAKPDGITVPAGGSHVLEPGGDHLMLMALSQPVRAGDEVEITLTLGDGRTVGFTALAKPFAGAQESYAPGHGGDPSPSPHAG</sequence>
<dbReference type="Pfam" id="PF04314">
    <property type="entry name" value="PCuAC"/>
    <property type="match status" value="1"/>
</dbReference>
<gene>
    <name evidence="2" type="ORF">Prubr_57090</name>
</gene>
<dbReference type="InterPro" id="IPR036182">
    <property type="entry name" value="PCuAC_sf"/>
</dbReference>
<dbReference type="PROSITE" id="PS51257">
    <property type="entry name" value="PROKAR_LIPOPROTEIN"/>
    <property type="match status" value="1"/>
</dbReference>
<feature type="chain" id="PRO_5032518199" description="Copper chaperone PCu(A)C" evidence="1">
    <location>
        <begin position="35"/>
        <end position="191"/>
    </location>
</feature>
<dbReference type="Gene3D" id="2.60.40.1890">
    <property type="entry name" value="PCu(A)C copper chaperone"/>
    <property type="match status" value="1"/>
</dbReference>
<keyword evidence="1" id="KW-0732">Signal</keyword>
<dbReference type="EMBL" id="AP023359">
    <property type="protein sequence ID" value="BCJ68688.1"/>
    <property type="molecule type" value="Genomic_DNA"/>
</dbReference>
<evidence type="ECO:0000256" key="1">
    <source>
        <dbReference type="SAM" id="SignalP"/>
    </source>
</evidence>
<keyword evidence="3" id="KW-1185">Reference proteome</keyword>
<reference evidence="2" key="1">
    <citation type="submission" date="2020-08" db="EMBL/GenBank/DDBJ databases">
        <title>Whole genome shotgun sequence of Polymorphospora rubra NBRC 101157.</title>
        <authorList>
            <person name="Komaki H."/>
            <person name="Tamura T."/>
        </authorList>
    </citation>
    <scope>NUCLEOTIDE SEQUENCE</scope>
    <source>
        <strain evidence="2">NBRC 101157</strain>
    </source>
</reference>
<dbReference type="InterPro" id="IPR007410">
    <property type="entry name" value="LpqE-like"/>
</dbReference>
<dbReference type="PANTHER" id="PTHR36302">
    <property type="entry name" value="BLR7088 PROTEIN"/>
    <property type="match status" value="1"/>
</dbReference>
<proteinExistence type="predicted"/>
<dbReference type="KEGG" id="pry:Prubr_57090"/>
<dbReference type="InterPro" id="IPR058248">
    <property type="entry name" value="Lxx211020-like"/>
</dbReference>
<feature type="signal peptide" evidence="1">
    <location>
        <begin position="1"/>
        <end position="34"/>
    </location>
</feature>
<accession>A0A810NA40</accession>
<dbReference type="SUPFAM" id="SSF110087">
    <property type="entry name" value="DR1885-like metal-binding protein"/>
    <property type="match status" value="1"/>
</dbReference>
<dbReference type="PANTHER" id="PTHR36302:SF1">
    <property type="entry name" value="COPPER CHAPERONE PCU(A)C"/>
    <property type="match status" value="1"/>
</dbReference>